<dbReference type="EMBL" id="KV878260">
    <property type="protein sequence ID" value="OJZ80165.1"/>
    <property type="molecule type" value="Genomic_DNA"/>
</dbReference>
<keyword evidence="1" id="KW-0812">Transmembrane</keyword>
<dbReference type="Proteomes" id="UP000184063">
    <property type="component" value="Unassembled WGS sequence"/>
</dbReference>
<accession>A0A1M3T0B2</accession>
<evidence type="ECO:0008006" key="4">
    <source>
        <dbReference type="Google" id="ProtNLM"/>
    </source>
</evidence>
<protein>
    <recommendedName>
        <fullName evidence="4">Transmembrane protein</fullName>
    </recommendedName>
</protein>
<keyword evidence="1" id="KW-0472">Membrane</keyword>
<evidence type="ECO:0000313" key="2">
    <source>
        <dbReference type="EMBL" id="OJZ80165.1"/>
    </source>
</evidence>
<evidence type="ECO:0000256" key="1">
    <source>
        <dbReference type="SAM" id="Phobius"/>
    </source>
</evidence>
<evidence type="ECO:0000313" key="3">
    <source>
        <dbReference type="Proteomes" id="UP000184063"/>
    </source>
</evidence>
<keyword evidence="1" id="KW-1133">Transmembrane helix</keyword>
<organism evidence="2 3">
    <name type="scientific">Aspergillus luchuensis (strain CBS 106.47)</name>
    <dbReference type="NCBI Taxonomy" id="1137211"/>
    <lineage>
        <taxon>Eukaryota</taxon>
        <taxon>Fungi</taxon>
        <taxon>Dikarya</taxon>
        <taxon>Ascomycota</taxon>
        <taxon>Pezizomycotina</taxon>
        <taxon>Eurotiomycetes</taxon>
        <taxon>Eurotiomycetidae</taxon>
        <taxon>Eurotiales</taxon>
        <taxon>Aspergillaceae</taxon>
        <taxon>Aspergillus</taxon>
        <taxon>Aspergillus subgen. Circumdati</taxon>
    </lineage>
</organism>
<feature type="transmembrane region" description="Helical" evidence="1">
    <location>
        <begin position="203"/>
        <end position="232"/>
    </location>
</feature>
<sequence>MYKNICVTMAATRRVGIHSSVSPSWSMTTRARSIKCRPATNSGIVALSGALYSTAYTGICPSSATRCTQNRSARQPRLHAAPFPIPALSLCCSPSPSFPFLALFHTKMPHDRQSLECPRILKIDSFAPGCSLAMSPTGDSALDAKLVLKEFIISQSVDNFFDKVCLLCFARDSKETLRIERPVLGRKGREENCGSDRGKKVCWVVLATLPLLVLVSLPPCGALPLLATFVVLRFDVTIRLSFPPSLFKTSTQ</sequence>
<reference evidence="3" key="1">
    <citation type="journal article" date="2017" name="Genome Biol.">
        <title>Comparative genomics reveals high biological diversity and specific adaptations in the industrially and medically important fungal genus Aspergillus.</title>
        <authorList>
            <person name="de Vries R.P."/>
            <person name="Riley R."/>
            <person name="Wiebenga A."/>
            <person name="Aguilar-Osorio G."/>
            <person name="Amillis S."/>
            <person name="Uchima C.A."/>
            <person name="Anderluh G."/>
            <person name="Asadollahi M."/>
            <person name="Askin M."/>
            <person name="Barry K."/>
            <person name="Battaglia E."/>
            <person name="Bayram O."/>
            <person name="Benocci T."/>
            <person name="Braus-Stromeyer S.A."/>
            <person name="Caldana C."/>
            <person name="Canovas D."/>
            <person name="Cerqueira G.C."/>
            <person name="Chen F."/>
            <person name="Chen W."/>
            <person name="Choi C."/>
            <person name="Clum A."/>
            <person name="Dos Santos R.A."/>
            <person name="Damasio A.R."/>
            <person name="Diallinas G."/>
            <person name="Emri T."/>
            <person name="Fekete E."/>
            <person name="Flipphi M."/>
            <person name="Freyberg S."/>
            <person name="Gallo A."/>
            <person name="Gournas C."/>
            <person name="Habgood R."/>
            <person name="Hainaut M."/>
            <person name="Harispe M.L."/>
            <person name="Henrissat B."/>
            <person name="Hilden K.S."/>
            <person name="Hope R."/>
            <person name="Hossain A."/>
            <person name="Karabika E."/>
            <person name="Karaffa L."/>
            <person name="Karanyi Z."/>
            <person name="Krasevec N."/>
            <person name="Kuo A."/>
            <person name="Kusch H."/>
            <person name="LaButti K."/>
            <person name="Lagendijk E.L."/>
            <person name="Lapidus A."/>
            <person name="Levasseur A."/>
            <person name="Lindquist E."/>
            <person name="Lipzen A."/>
            <person name="Logrieco A.F."/>
            <person name="MacCabe A."/>
            <person name="Maekelae M.R."/>
            <person name="Malavazi I."/>
            <person name="Melin P."/>
            <person name="Meyer V."/>
            <person name="Mielnichuk N."/>
            <person name="Miskei M."/>
            <person name="Molnar A.P."/>
            <person name="Mule G."/>
            <person name="Ngan C.Y."/>
            <person name="Orejas M."/>
            <person name="Orosz E."/>
            <person name="Ouedraogo J.P."/>
            <person name="Overkamp K.M."/>
            <person name="Park H.-S."/>
            <person name="Perrone G."/>
            <person name="Piumi F."/>
            <person name="Punt P.J."/>
            <person name="Ram A.F."/>
            <person name="Ramon A."/>
            <person name="Rauscher S."/>
            <person name="Record E."/>
            <person name="Riano-Pachon D.M."/>
            <person name="Robert V."/>
            <person name="Roehrig J."/>
            <person name="Ruller R."/>
            <person name="Salamov A."/>
            <person name="Salih N.S."/>
            <person name="Samson R.A."/>
            <person name="Sandor E."/>
            <person name="Sanguinetti M."/>
            <person name="Schuetze T."/>
            <person name="Sepcic K."/>
            <person name="Shelest E."/>
            <person name="Sherlock G."/>
            <person name="Sophianopoulou V."/>
            <person name="Squina F.M."/>
            <person name="Sun H."/>
            <person name="Susca A."/>
            <person name="Todd R.B."/>
            <person name="Tsang A."/>
            <person name="Unkles S.E."/>
            <person name="van de Wiele N."/>
            <person name="van Rossen-Uffink D."/>
            <person name="Oliveira J.V."/>
            <person name="Vesth T.C."/>
            <person name="Visser J."/>
            <person name="Yu J.-H."/>
            <person name="Zhou M."/>
            <person name="Andersen M.R."/>
            <person name="Archer D.B."/>
            <person name="Baker S.E."/>
            <person name="Benoit I."/>
            <person name="Brakhage A.A."/>
            <person name="Braus G.H."/>
            <person name="Fischer R."/>
            <person name="Frisvad J.C."/>
            <person name="Goldman G.H."/>
            <person name="Houbraken J."/>
            <person name="Oakley B."/>
            <person name="Pocsi I."/>
            <person name="Scazzocchio C."/>
            <person name="Seiboth B."/>
            <person name="vanKuyk P.A."/>
            <person name="Wortman J."/>
            <person name="Dyer P.S."/>
            <person name="Grigoriev I.V."/>
        </authorList>
    </citation>
    <scope>NUCLEOTIDE SEQUENCE [LARGE SCALE GENOMIC DNA]</scope>
    <source>
        <strain evidence="3">CBS 106.47</strain>
    </source>
</reference>
<gene>
    <name evidence="2" type="ORF">ASPFODRAFT_53917</name>
</gene>
<dbReference type="VEuPathDB" id="FungiDB:ASPFODRAFT_53917"/>
<dbReference type="AlphaFoldDB" id="A0A1M3T0B2"/>
<name>A0A1M3T0B2_ASPLC</name>
<proteinExistence type="predicted"/>